<proteinExistence type="predicted"/>
<dbReference type="PANTHER" id="PTHR22947:SF15">
    <property type="entry name" value="MAJOR SPERM PROTEIN"/>
    <property type="match status" value="1"/>
</dbReference>
<dbReference type="PANTHER" id="PTHR22947">
    <property type="entry name" value="MAJOR SPERM PROTEIN"/>
    <property type="match status" value="1"/>
</dbReference>
<gene>
    <name evidence="3" type="ORF">TCLT_LOCUS1273</name>
</gene>
<protein>
    <recommendedName>
        <fullName evidence="1">Major sperm protein</fullName>
    </recommendedName>
</protein>
<reference evidence="5" key="1">
    <citation type="submission" date="2016-04" db="UniProtKB">
        <authorList>
            <consortium name="WormBaseParasite"/>
        </authorList>
    </citation>
    <scope>IDENTIFICATION</scope>
</reference>
<dbReference type="InterPro" id="IPR051774">
    <property type="entry name" value="Sperm-specific_class_P"/>
</dbReference>
<reference evidence="3 4" key="2">
    <citation type="submission" date="2018-11" db="EMBL/GenBank/DDBJ databases">
        <authorList>
            <consortium name="Pathogen Informatics"/>
        </authorList>
    </citation>
    <scope>NUCLEOTIDE SEQUENCE [LARGE SCALE GENOMIC DNA]</scope>
</reference>
<dbReference type="Pfam" id="PF00635">
    <property type="entry name" value="Motile_Sperm"/>
    <property type="match status" value="1"/>
</dbReference>
<evidence type="ECO:0000259" key="2">
    <source>
        <dbReference type="PROSITE" id="PS50202"/>
    </source>
</evidence>
<sequence>MPTPSRKEEPALSVDPETAIFLPNGGKSEHMLVNISDKRLAVKVRCSDNSLFRVSPVYMFIEPGSCGNFVITRLPGPAKSDKLVFHYFFCKPNDLEPKEVFKSNAQKSPEILKLPINIISFEDAPKIGTSSSFADHQGPK</sequence>
<dbReference type="SUPFAM" id="SSF49354">
    <property type="entry name" value="PapD-like"/>
    <property type="match status" value="1"/>
</dbReference>
<evidence type="ECO:0000256" key="1">
    <source>
        <dbReference type="RuleBase" id="RU003425"/>
    </source>
</evidence>
<dbReference type="Proteomes" id="UP000276776">
    <property type="component" value="Unassembled WGS sequence"/>
</dbReference>
<dbReference type="OMA" id="YMFIEPG"/>
<evidence type="ECO:0000313" key="3">
    <source>
        <dbReference type="EMBL" id="VDM96624.1"/>
    </source>
</evidence>
<dbReference type="InterPro" id="IPR008962">
    <property type="entry name" value="PapD-like_sf"/>
</dbReference>
<feature type="domain" description="MSP" evidence="2">
    <location>
        <begin position="11"/>
        <end position="119"/>
    </location>
</feature>
<keyword evidence="1" id="KW-0963">Cytoplasm</keyword>
<dbReference type="WBParaSite" id="TCLT_0000127201-mRNA-1">
    <property type="protein sequence ID" value="TCLT_0000127201-mRNA-1"/>
    <property type="gene ID" value="TCLT_0000127201"/>
</dbReference>
<dbReference type="AlphaFoldDB" id="A0A158RAZ2"/>
<dbReference type="PROSITE" id="PS50202">
    <property type="entry name" value="MSP"/>
    <property type="match status" value="1"/>
</dbReference>
<comment type="function">
    <text evidence="1">Central component in molecular interactions underlying sperm crawling. Forms an extensive filament system that extends from sperm villipoda, along the leading edge of the pseudopod.</text>
</comment>
<keyword evidence="4" id="KW-1185">Reference proteome</keyword>
<dbReference type="InterPro" id="IPR000535">
    <property type="entry name" value="MSP_dom"/>
</dbReference>
<name>A0A158RAZ2_THECL</name>
<evidence type="ECO:0000313" key="5">
    <source>
        <dbReference type="WBParaSite" id="TCLT_0000127201-mRNA-1"/>
    </source>
</evidence>
<organism evidence="5">
    <name type="scientific">Thelazia callipaeda</name>
    <name type="common">Oriental eyeworm</name>
    <name type="synonym">Parasitic nematode</name>
    <dbReference type="NCBI Taxonomy" id="103827"/>
    <lineage>
        <taxon>Eukaryota</taxon>
        <taxon>Metazoa</taxon>
        <taxon>Ecdysozoa</taxon>
        <taxon>Nematoda</taxon>
        <taxon>Chromadorea</taxon>
        <taxon>Rhabditida</taxon>
        <taxon>Spirurina</taxon>
        <taxon>Spiruromorpha</taxon>
        <taxon>Thelazioidea</taxon>
        <taxon>Thelaziidae</taxon>
        <taxon>Thelazia</taxon>
    </lineage>
</organism>
<dbReference type="InterPro" id="IPR013783">
    <property type="entry name" value="Ig-like_fold"/>
</dbReference>
<evidence type="ECO:0000313" key="4">
    <source>
        <dbReference type="Proteomes" id="UP000276776"/>
    </source>
</evidence>
<dbReference type="Gene3D" id="2.60.40.10">
    <property type="entry name" value="Immunoglobulins"/>
    <property type="match status" value="1"/>
</dbReference>
<dbReference type="EMBL" id="UYYF01000150">
    <property type="protein sequence ID" value="VDM96624.1"/>
    <property type="molecule type" value="Genomic_DNA"/>
</dbReference>
<keyword evidence="1" id="KW-0206">Cytoskeleton</keyword>
<accession>A0A158RAZ2</accession>
<dbReference type="OrthoDB" id="5822639at2759"/>